<feature type="region of interest" description="Disordered" evidence="1">
    <location>
        <begin position="39"/>
        <end position="120"/>
    </location>
</feature>
<dbReference type="PROSITE" id="PS51257">
    <property type="entry name" value="PROKAR_LIPOPROTEIN"/>
    <property type="match status" value="1"/>
</dbReference>
<dbReference type="RefSeq" id="WP_344912911.1">
    <property type="nucleotide sequence ID" value="NZ_BAABDL010000117.1"/>
</dbReference>
<evidence type="ECO:0008006" key="5">
    <source>
        <dbReference type="Google" id="ProtNLM"/>
    </source>
</evidence>
<organism evidence="3 4">
    <name type="scientific">Amphibacillus indicireducens</name>
    <dbReference type="NCBI Taxonomy" id="1076330"/>
    <lineage>
        <taxon>Bacteria</taxon>
        <taxon>Bacillati</taxon>
        <taxon>Bacillota</taxon>
        <taxon>Bacilli</taxon>
        <taxon>Bacillales</taxon>
        <taxon>Bacillaceae</taxon>
        <taxon>Amphibacillus</taxon>
    </lineage>
</organism>
<dbReference type="EMBL" id="BAABDL010000117">
    <property type="protein sequence ID" value="GAA4075682.1"/>
    <property type="molecule type" value="Genomic_DNA"/>
</dbReference>
<dbReference type="Pfam" id="PF09580">
    <property type="entry name" value="Spore_YhcN_YlaJ"/>
    <property type="match status" value="1"/>
</dbReference>
<feature type="compositionally biased region" description="Low complexity" evidence="1">
    <location>
        <begin position="95"/>
        <end position="106"/>
    </location>
</feature>
<evidence type="ECO:0000256" key="2">
    <source>
        <dbReference type="SAM" id="SignalP"/>
    </source>
</evidence>
<evidence type="ECO:0000256" key="1">
    <source>
        <dbReference type="SAM" id="MobiDB-lite"/>
    </source>
</evidence>
<evidence type="ECO:0000313" key="3">
    <source>
        <dbReference type="EMBL" id="GAA4075682.1"/>
    </source>
</evidence>
<dbReference type="Proteomes" id="UP001501734">
    <property type="component" value="Unassembled WGS sequence"/>
</dbReference>
<name>A0ABP7VW43_9BACI</name>
<gene>
    <name evidence="3" type="ORF">GCM10022410_20730</name>
</gene>
<accession>A0ABP7VW43</accession>
<feature type="chain" id="PRO_5046571029" description="YhcN/YlaJ family sporulation lipoprotein" evidence="2">
    <location>
        <begin position="21"/>
        <end position="236"/>
    </location>
</feature>
<protein>
    <recommendedName>
        <fullName evidence="5">YhcN/YlaJ family sporulation lipoprotein</fullName>
    </recommendedName>
</protein>
<comment type="caution">
    <text evidence="3">The sequence shown here is derived from an EMBL/GenBank/DDBJ whole genome shotgun (WGS) entry which is preliminary data.</text>
</comment>
<proteinExistence type="predicted"/>
<feature type="signal peptide" evidence="2">
    <location>
        <begin position="1"/>
        <end position="20"/>
    </location>
</feature>
<keyword evidence="4" id="KW-1185">Reference proteome</keyword>
<feature type="compositionally biased region" description="Basic and acidic residues" evidence="1">
    <location>
        <begin position="79"/>
        <end position="94"/>
    </location>
</feature>
<sequence>MRIKQIIIAGVALTALFGCGANNTESFDNRELDRVENVRYQPGQREMYGDELNQIPEGGRNSTDQGLNNARNRIVQNRDGGRDRNMFEDGRIDQDNNNNDLNGQSNDLKRDMQNRTNQTGEYRVAERIAEQVTDEVSEIDRAYVLTMGNNAYVACHIDNDRELNENNDLSDKLEKKVTEAVKDADNKIDHVYVSSNPDFIDLTSNYMRDLDRGEPIEGFFDQFTEMIERVFPTRNR</sequence>
<keyword evidence="2" id="KW-0732">Signal</keyword>
<reference evidence="4" key="1">
    <citation type="journal article" date="2019" name="Int. J. Syst. Evol. Microbiol.">
        <title>The Global Catalogue of Microorganisms (GCM) 10K type strain sequencing project: providing services to taxonomists for standard genome sequencing and annotation.</title>
        <authorList>
            <consortium name="The Broad Institute Genomics Platform"/>
            <consortium name="The Broad Institute Genome Sequencing Center for Infectious Disease"/>
            <person name="Wu L."/>
            <person name="Ma J."/>
        </authorList>
    </citation>
    <scope>NUCLEOTIDE SEQUENCE [LARGE SCALE GENOMIC DNA]</scope>
    <source>
        <strain evidence="4">JCM 17250</strain>
    </source>
</reference>
<evidence type="ECO:0000313" key="4">
    <source>
        <dbReference type="Proteomes" id="UP001501734"/>
    </source>
</evidence>
<dbReference type="InterPro" id="IPR014247">
    <property type="entry name" value="Spore_lipoprot_YhcN/YlaJ"/>
</dbReference>
<dbReference type="NCBIfam" id="TIGR02898">
    <property type="entry name" value="spore_YhcN_YlaJ"/>
    <property type="match status" value="1"/>
</dbReference>
<dbReference type="InterPro" id="IPR019076">
    <property type="entry name" value="Spore_lipoprot_YhcN/YlaJ-like"/>
</dbReference>
<feature type="compositionally biased region" description="Polar residues" evidence="1">
    <location>
        <begin position="60"/>
        <end position="75"/>
    </location>
</feature>